<comment type="similarity">
    <text evidence="3">Belongs to the bacterial histone-like protein family.</text>
</comment>
<dbReference type="Pfam" id="PF00216">
    <property type="entry name" value="Bac_DNA_binding"/>
    <property type="match status" value="1"/>
</dbReference>
<dbReference type="SUPFAM" id="SSF47729">
    <property type="entry name" value="IHF-like DNA-binding proteins"/>
    <property type="match status" value="1"/>
</dbReference>
<dbReference type="InterPro" id="IPR010992">
    <property type="entry name" value="IHF-like_DNA-bd_dom_sf"/>
</dbReference>
<dbReference type="PANTHER" id="PTHR33175">
    <property type="entry name" value="DNA-BINDING PROTEIN HU"/>
    <property type="match status" value="1"/>
</dbReference>
<dbReference type="AlphaFoldDB" id="A0A1J0AFZ8"/>
<gene>
    <name evidence="5" type="primary">hupB-2</name>
    <name evidence="5" type="ORF">GlitD10_2508</name>
</gene>
<keyword evidence="6" id="KW-1185">Reference proteome</keyword>
<keyword evidence="2" id="KW-0238">DNA-binding</keyword>
<dbReference type="PROSITE" id="PS00045">
    <property type="entry name" value="HISTONE_LIKE"/>
    <property type="match status" value="1"/>
</dbReference>
<dbReference type="PANTHER" id="PTHR33175:SF3">
    <property type="entry name" value="DNA-BINDING PROTEIN HU-BETA"/>
    <property type="match status" value="1"/>
</dbReference>
<evidence type="ECO:0000313" key="6">
    <source>
        <dbReference type="Proteomes" id="UP000180235"/>
    </source>
</evidence>
<dbReference type="InterPro" id="IPR020816">
    <property type="entry name" value="Histone-like_DNA-bd_CS"/>
</dbReference>
<dbReference type="OrthoDB" id="9799835at2"/>
<evidence type="ECO:0000256" key="1">
    <source>
        <dbReference type="ARBA" id="ARBA00023067"/>
    </source>
</evidence>
<dbReference type="Gene3D" id="4.10.520.10">
    <property type="entry name" value="IHF-like DNA-binding proteins"/>
    <property type="match status" value="1"/>
</dbReference>
<dbReference type="STRING" id="1188229.GlitD10_2508"/>
<reference evidence="5 6" key="1">
    <citation type="submission" date="2016-10" db="EMBL/GenBank/DDBJ databases">
        <title>Description of Gloeomargarita lithophora gen. nov., sp. nov., a thylakoid-bearing basal-branching cyanobacterium with intracellular carbonates, and proposal for Gloeomargaritales ord. nov.</title>
        <authorList>
            <person name="Moreira D."/>
            <person name="Tavera R."/>
            <person name="Benzerara K."/>
            <person name="Skouri-Panet F."/>
            <person name="Couradeau E."/>
            <person name="Gerard E."/>
            <person name="Loussert C."/>
            <person name="Novelo E."/>
            <person name="Zivanovic Y."/>
            <person name="Lopez-Garcia P."/>
        </authorList>
    </citation>
    <scope>NUCLEOTIDE SEQUENCE [LARGE SCALE GENOMIC DNA]</scope>
    <source>
        <strain evidence="5 6">D10</strain>
    </source>
</reference>
<organism evidence="5 6">
    <name type="scientific">Gloeomargarita lithophora Alchichica-D10</name>
    <dbReference type="NCBI Taxonomy" id="1188229"/>
    <lineage>
        <taxon>Bacteria</taxon>
        <taxon>Bacillati</taxon>
        <taxon>Cyanobacteriota</taxon>
        <taxon>Cyanophyceae</taxon>
        <taxon>Gloeomargaritales</taxon>
        <taxon>Gloeomargaritaceae</taxon>
        <taxon>Gloeomargarita</taxon>
    </lineage>
</organism>
<dbReference type="SMART" id="SM00411">
    <property type="entry name" value="BHL"/>
    <property type="match status" value="1"/>
</dbReference>
<feature type="region of interest" description="Disordered" evidence="4">
    <location>
        <begin position="54"/>
        <end position="77"/>
    </location>
</feature>
<dbReference type="GO" id="GO:0030527">
    <property type="term" value="F:structural constituent of chromatin"/>
    <property type="evidence" value="ECO:0007669"/>
    <property type="project" value="InterPro"/>
</dbReference>
<evidence type="ECO:0000256" key="2">
    <source>
        <dbReference type="ARBA" id="ARBA00023125"/>
    </source>
</evidence>
<proteinExistence type="inferred from homology"/>
<dbReference type="Proteomes" id="UP000180235">
    <property type="component" value="Chromosome"/>
</dbReference>
<dbReference type="KEGG" id="glt:GlitD10_2508"/>
<evidence type="ECO:0000256" key="4">
    <source>
        <dbReference type="SAM" id="MobiDB-lite"/>
    </source>
</evidence>
<name>A0A1J0AFZ8_9CYAN</name>
<keyword evidence="1" id="KW-0226">DNA condensation</keyword>
<dbReference type="InterPro" id="IPR000119">
    <property type="entry name" value="Hist_DNA-bd"/>
</dbReference>
<evidence type="ECO:0000256" key="3">
    <source>
        <dbReference type="RuleBase" id="RU003939"/>
    </source>
</evidence>
<dbReference type="GO" id="GO:0005829">
    <property type="term" value="C:cytosol"/>
    <property type="evidence" value="ECO:0007669"/>
    <property type="project" value="TreeGrafter"/>
</dbReference>
<accession>A0A1J0AFZ8</accession>
<evidence type="ECO:0000313" key="5">
    <source>
        <dbReference type="EMBL" id="APB34845.1"/>
    </source>
</evidence>
<dbReference type="GO" id="GO:0003677">
    <property type="term" value="F:DNA binding"/>
    <property type="evidence" value="ECO:0007669"/>
    <property type="project" value="UniProtKB-KW"/>
</dbReference>
<sequence length="91" mass="9950">MNKGELVDLVSQNADLPKKMVDAVISEVFNTIIETVSTGEKVTLVGFGSFEARKRQAREGRNPRTGEPMQIPATQVPAFSAGKQFKDRVSV</sequence>
<dbReference type="GO" id="GO:0030261">
    <property type="term" value="P:chromosome condensation"/>
    <property type="evidence" value="ECO:0007669"/>
    <property type="project" value="UniProtKB-KW"/>
</dbReference>
<dbReference type="CDD" id="cd13831">
    <property type="entry name" value="HU"/>
    <property type="match status" value="1"/>
</dbReference>
<dbReference type="PRINTS" id="PR01727">
    <property type="entry name" value="DNABINDINGHU"/>
</dbReference>
<dbReference type="EMBL" id="CP017675">
    <property type="protein sequence ID" value="APB34845.1"/>
    <property type="molecule type" value="Genomic_DNA"/>
</dbReference>
<dbReference type="RefSeq" id="WP_071455227.1">
    <property type="nucleotide sequence ID" value="NZ_CP017675.1"/>
</dbReference>
<feature type="compositionally biased region" description="Basic and acidic residues" evidence="4">
    <location>
        <begin position="54"/>
        <end position="64"/>
    </location>
</feature>
<protein>
    <submittedName>
        <fullName evidence="5">Nucleoid protein Hbs</fullName>
    </submittedName>
</protein>